<sequence>MRHALNPVHAGLLRGLRAMLRRDALLANWLEPAAGGLPGLVVEDFDCVPWASLNFAGFRHRLMLRLTGEAAAVMAARARLEALLVEPELTTAGHVLIEMAVEAAEEAALPDGRVVLGLEIAALTIAE</sequence>
<keyword evidence="2" id="KW-1185">Reference proteome</keyword>
<accession>A0A7G5IJX4</accession>
<dbReference type="Proteomes" id="UP000515292">
    <property type="component" value="Chromosome"/>
</dbReference>
<evidence type="ECO:0000313" key="2">
    <source>
        <dbReference type="Proteomes" id="UP000515292"/>
    </source>
</evidence>
<dbReference type="AlphaFoldDB" id="A0A7G5IJX4"/>
<evidence type="ECO:0000313" key="1">
    <source>
        <dbReference type="EMBL" id="QMW23666.1"/>
    </source>
</evidence>
<proteinExistence type="predicted"/>
<gene>
    <name evidence="1" type="ORF">H3309_04020</name>
</gene>
<dbReference type="KEGG" id="sand:H3309_04020"/>
<dbReference type="EMBL" id="CP059851">
    <property type="protein sequence ID" value="QMW23666.1"/>
    <property type="molecule type" value="Genomic_DNA"/>
</dbReference>
<evidence type="ECO:0008006" key="3">
    <source>
        <dbReference type="Google" id="ProtNLM"/>
    </source>
</evidence>
<dbReference type="RefSeq" id="WP_182297489.1">
    <property type="nucleotide sequence ID" value="NZ_CP059851.1"/>
</dbReference>
<name>A0A7G5IJX4_9SPHN</name>
<reference evidence="1 2" key="1">
    <citation type="submission" date="2020-07" db="EMBL/GenBank/DDBJ databases">
        <title>Complete genome sequence for Sandaracinobacter sp. M6.</title>
        <authorList>
            <person name="Tang Y."/>
            <person name="Liu Q."/>
            <person name="Guo Z."/>
            <person name="Lei P."/>
            <person name="Huang B."/>
        </authorList>
    </citation>
    <scope>NUCLEOTIDE SEQUENCE [LARGE SCALE GENOMIC DNA]</scope>
    <source>
        <strain evidence="1 2">M6</strain>
    </source>
</reference>
<organism evidence="1 2">
    <name type="scientific">Sandaracinobacteroides saxicola</name>
    <dbReference type="NCBI Taxonomy" id="2759707"/>
    <lineage>
        <taxon>Bacteria</taxon>
        <taxon>Pseudomonadati</taxon>
        <taxon>Pseudomonadota</taxon>
        <taxon>Alphaproteobacteria</taxon>
        <taxon>Sphingomonadales</taxon>
        <taxon>Sphingosinicellaceae</taxon>
        <taxon>Sandaracinobacteroides</taxon>
    </lineage>
</organism>
<protein>
    <recommendedName>
        <fullName evidence="3">DUF3168 domain-containing protein</fullName>
    </recommendedName>
</protein>